<dbReference type="Proteomes" id="UP000525923">
    <property type="component" value="Unassembled WGS sequence"/>
</dbReference>
<gene>
    <name evidence="1" type="ORF">HNQ44_001880</name>
</gene>
<comment type="caution">
    <text evidence="1">The sequence shown here is derived from an EMBL/GenBank/DDBJ whole genome shotgun (WGS) entry which is preliminary data.</text>
</comment>
<evidence type="ECO:0000313" key="2">
    <source>
        <dbReference type="Proteomes" id="UP000525923"/>
    </source>
</evidence>
<keyword evidence="2" id="KW-1185">Reference proteome</keyword>
<dbReference type="EMBL" id="JACHHE010000004">
    <property type="protein sequence ID" value="MBB5180452.1"/>
    <property type="molecule type" value="Genomic_DNA"/>
</dbReference>
<protein>
    <submittedName>
        <fullName evidence="1">Uncharacterized protein</fullName>
    </submittedName>
</protein>
<sequence length="76" mass="8579">MLKMQLSFSMIKEKFYYQERPLNEAEGGEQVGQKDFGQLVCDEAQCAEGATVFEAKEATEARPAESVRLKRNEKGC</sequence>
<organism evidence="1 2">
    <name type="scientific">Planococcus koreensis</name>
    <dbReference type="NCBI Taxonomy" id="112331"/>
    <lineage>
        <taxon>Bacteria</taxon>
        <taxon>Bacillati</taxon>
        <taxon>Bacillota</taxon>
        <taxon>Bacilli</taxon>
        <taxon>Bacillales</taxon>
        <taxon>Caryophanaceae</taxon>
        <taxon>Planococcus</taxon>
    </lineage>
</organism>
<proteinExistence type="predicted"/>
<dbReference type="RefSeq" id="WP_135505573.1">
    <property type="nucleotide sequence ID" value="NZ_JACHHE010000004.1"/>
</dbReference>
<accession>A0A7W8CUG9</accession>
<evidence type="ECO:0000313" key="1">
    <source>
        <dbReference type="EMBL" id="MBB5180452.1"/>
    </source>
</evidence>
<name>A0A7W8CUG9_9BACL</name>
<reference evidence="1 2" key="1">
    <citation type="submission" date="2020-08" db="EMBL/GenBank/DDBJ databases">
        <title>Genomic Encyclopedia of Type Strains, Phase IV (KMG-IV): sequencing the most valuable type-strain genomes for metagenomic binning, comparative biology and taxonomic classification.</title>
        <authorList>
            <person name="Goeker M."/>
        </authorList>
    </citation>
    <scope>NUCLEOTIDE SEQUENCE [LARGE SCALE GENOMIC DNA]</scope>
    <source>
        <strain evidence="1 2">DSM 15895</strain>
    </source>
</reference>
<dbReference type="AlphaFoldDB" id="A0A7W8CUG9"/>